<feature type="transmembrane region" description="Helical" evidence="1">
    <location>
        <begin position="134"/>
        <end position="153"/>
    </location>
</feature>
<dbReference type="Proteomes" id="UP000000532">
    <property type="component" value="Chromosome"/>
</dbReference>
<dbReference type="EnsemblBacteria" id="BAD70467">
    <property type="protein sequence ID" value="BAD70467"/>
    <property type="gene ID" value="BAD70467"/>
</dbReference>
<evidence type="ECO:0008006" key="4">
    <source>
        <dbReference type="Google" id="ProtNLM"/>
    </source>
</evidence>
<feature type="transmembrane region" description="Helical" evidence="1">
    <location>
        <begin position="222"/>
        <end position="243"/>
    </location>
</feature>
<dbReference type="GeneID" id="3170096"/>
<gene>
    <name evidence="2" type="ordered locus">TTHA0644</name>
</gene>
<dbReference type="EMBL" id="AP008226">
    <property type="protein sequence ID" value="BAD70467.1"/>
    <property type="molecule type" value="Genomic_DNA"/>
</dbReference>
<name>Q5SKJ9_THET8</name>
<feature type="transmembrane region" description="Helical" evidence="1">
    <location>
        <begin position="282"/>
        <end position="302"/>
    </location>
</feature>
<dbReference type="RefSeq" id="WP_011228091.1">
    <property type="nucleotide sequence ID" value="NC_006461.1"/>
</dbReference>
<dbReference type="HOGENOM" id="CLU_674284_0_0_0"/>
<feature type="transmembrane region" description="Helical" evidence="1">
    <location>
        <begin position="308"/>
        <end position="327"/>
    </location>
</feature>
<accession>Q5SKJ9</accession>
<evidence type="ECO:0000313" key="2">
    <source>
        <dbReference type="EMBL" id="BAD70467.1"/>
    </source>
</evidence>
<evidence type="ECO:0000313" key="3">
    <source>
        <dbReference type="Proteomes" id="UP000000532"/>
    </source>
</evidence>
<evidence type="ECO:0000256" key="1">
    <source>
        <dbReference type="SAM" id="Phobius"/>
    </source>
</evidence>
<feature type="transmembrane region" description="Helical" evidence="1">
    <location>
        <begin position="184"/>
        <end position="210"/>
    </location>
</feature>
<feature type="transmembrane region" description="Helical" evidence="1">
    <location>
        <begin position="339"/>
        <end position="356"/>
    </location>
</feature>
<feature type="transmembrane region" description="Helical" evidence="1">
    <location>
        <begin position="101"/>
        <end position="122"/>
    </location>
</feature>
<keyword evidence="1" id="KW-0472">Membrane</keyword>
<proteinExistence type="predicted"/>
<dbReference type="AlphaFoldDB" id="Q5SKJ9"/>
<keyword evidence="3" id="KW-1185">Reference proteome</keyword>
<protein>
    <recommendedName>
        <fullName evidence="4">Glycosyltransferase RgtA/B/C/D-like domain-containing protein</fullName>
    </recommendedName>
</protein>
<keyword evidence="1" id="KW-0812">Transmembrane</keyword>
<reference evidence="2 3" key="1">
    <citation type="submission" date="2004-11" db="EMBL/GenBank/DDBJ databases">
        <title>Complete genome sequence of Thermus thermophilus HB8.</title>
        <authorList>
            <person name="Masui R."/>
            <person name="Kurokawa K."/>
            <person name="Nakagawa N."/>
            <person name="Tokunaga F."/>
            <person name="Koyama Y."/>
            <person name="Shibata T."/>
            <person name="Oshima T."/>
            <person name="Yokoyama S."/>
            <person name="Yasunaga T."/>
            <person name="Kuramitsu S."/>
        </authorList>
    </citation>
    <scope>NUCLEOTIDE SEQUENCE [LARGE SCALE GENOMIC DNA]</scope>
    <source>
        <strain evidence="3">ATCC 27634 / DSM 579 / HB8</strain>
    </source>
</reference>
<organism evidence="2 3">
    <name type="scientific">Thermus thermophilus (strain ATCC 27634 / DSM 579 / HB8)</name>
    <dbReference type="NCBI Taxonomy" id="300852"/>
    <lineage>
        <taxon>Bacteria</taxon>
        <taxon>Thermotogati</taxon>
        <taxon>Deinococcota</taxon>
        <taxon>Deinococci</taxon>
        <taxon>Thermales</taxon>
        <taxon>Thermaceae</taxon>
        <taxon>Thermus</taxon>
    </lineage>
</organism>
<keyword evidence="1" id="KW-1133">Transmembrane helix</keyword>
<dbReference type="KEGG" id="ttj:TTHA0644"/>
<sequence>MTLGEKSSAYIKVAPISLALLWATFAFLVKTVIATGLHLYSLVSGFEGFYPLASGADDRFYHWAAVSLVQSGTPENLPNAYPYLLAWIYQFVGPSLMWGKIVNVLLSSIAVYYGVLLAYELSRAKARLWRLSSAPNLAGLLLVAYPSGLFYGGQLLKDPAVLALGMASLYWSAKLLWKPRLRETIFLVIGLVGLYQFRGYASVALLGALSVYALTQIWRRPLYVALVALIAVLVPIALGWGPLGLKYLAPLLNPEKISHIREEVYSIGGSAVDISLDFSNPIAFLISYAYSFATVLLGPLPWQVKSPIVAIALVEAVPMWFLLATVWLRNSFRCADRRATFLVIFVLIYIGGLALISDNIGANTRLRLLPWSTLLVWIALQLEIQLERRRKHAPPLPHHSR</sequence>